<evidence type="ECO:0000313" key="2">
    <source>
        <dbReference type="EMBL" id="OGY96284.1"/>
    </source>
</evidence>
<reference evidence="2 3" key="1">
    <citation type="journal article" date="2016" name="Nat. Commun.">
        <title>Thousands of microbial genomes shed light on interconnected biogeochemical processes in an aquifer system.</title>
        <authorList>
            <person name="Anantharaman K."/>
            <person name="Brown C.T."/>
            <person name="Hug L.A."/>
            <person name="Sharon I."/>
            <person name="Castelle C.J."/>
            <person name="Probst A.J."/>
            <person name="Thomas B.C."/>
            <person name="Singh A."/>
            <person name="Wilkins M.J."/>
            <person name="Karaoz U."/>
            <person name="Brodie E.L."/>
            <person name="Williams K.H."/>
            <person name="Hubbard S.S."/>
            <person name="Banfield J.F."/>
        </authorList>
    </citation>
    <scope>NUCLEOTIDE SEQUENCE [LARGE SCALE GENOMIC DNA]</scope>
</reference>
<dbReference type="InterPro" id="IPR015797">
    <property type="entry name" value="NUDIX_hydrolase-like_dom_sf"/>
</dbReference>
<comment type="caution">
    <text evidence="2">The sequence shown here is derived from an EMBL/GenBank/DDBJ whole genome shotgun (WGS) entry which is preliminary data.</text>
</comment>
<proteinExistence type="predicted"/>
<dbReference type="Pfam" id="PF00293">
    <property type="entry name" value="NUDIX"/>
    <property type="match status" value="1"/>
</dbReference>
<dbReference type="InterPro" id="IPR000086">
    <property type="entry name" value="NUDIX_hydrolase_dom"/>
</dbReference>
<dbReference type="PROSITE" id="PS51462">
    <property type="entry name" value="NUDIX"/>
    <property type="match status" value="1"/>
</dbReference>
<evidence type="ECO:0000313" key="3">
    <source>
        <dbReference type="Proteomes" id="UP000176648"/>
    </source>
</evidence>
<sequence length="171" mass="19509">MTAKKISISNAKEHQLFYFVANVVVYRESDGRCLILKRSENEKVHPGKYCVPGGKLDWKDMDLASPTRIQNNVLDYENAVEKLLARETFEEAGIEIEPKFTYINSVAFVRPDEIPVVAVKFAAKYKSGDVKLEEGAFVDHAWVDAEEVKKYPCIEGIHNEIRETIKLFKQA</sequence>
<gene>
    <name evidence="2" type="ORF">A2122_01535</name>
</gene>
<protein>
    <recommendedName>
        <fullName evidence="1">Nudix hydrolase domain-containing protein</fullName>
    </recommendedName>
</protein>
<feature type="domain" description="Nudix hydrolase" evidence="1">
    <location>
        <begin position="16"/>
        <end position="169"/>
    </location>
</feature>
<dbReference type="EMBL" id="MHKU01000038">
    <property type="protein sequence ID" value="OGY96284.1"/>
    <property type="molecule type" value="Genomic_DNA"/>
</dbReference>
<evidence type="ECO:0000259" key="1">
    <source>
        <dbReference type="PROSITE" id="PS51462"/>
    </source>
</evidence>
<dbReference type="AlphaFoldDB" id="A0A1G2C4G0"/>
<accession>A0A1G2C4G0</accession>
<dbReference type="STRING" id="1798644.A2122_01535"/>
<organism evidence="2 3">
    <name type="scientific">Candidatus Liptonbacteria bacterium GWB1_49_6</name>
    <dbReference type="NCBI Taxonomy" id="1798644"/>
    <lineage>
        <taxon>Bacteria</taxon>
        <taxon>Candidatus Liptoniibacteriota</taxon>
    </lineage>
</organism>
<dbReference type="Proteomes" id="UP000176648">
    <property type="component" value="Unassembled WGS sequence"/>
</dbReference>
<name>A0A1G2C4G0_9BACT</name>
<dbReference type="SUPFAM" id="SSF55811">
    <property type="entry name" value="Nudix"/>
    <property type="match status" value="1"/>
</dbReference>
<dbReference type="Gene3D" id="3.90.79.10">
    <property type="entry name" value="Nucleoside Triphosphate Pyrophosphohydrolase"/>
    <property type="match status" value="1"/>
</dbReference>